<dbReference type="AlphaFoldDB" id="A0A9N9ITU3"/>
<keyword evidence="1" id="KW-0812">Transmembrane</keyword>
<keyword evidence="3" id="KW-1185">Reference proteome</keyword>
<evidence type="ECO:0000313" key="2">
    <source>
        <dbReference type="EMBL" id="CAG8747732.1"/>
    </source>
</evidence>
<gene>
    <name evidence="2" type="ORF">DERYTH_LOCUS16591</name>
</gene>
<comment type="caution">
    <text evidence="2">The sequence shown here is derived from an EMBL/GenBank/DDBJ whole genome shotgun (WGS) entry which is preliminary data.</text>
</comment>
<proteinExistence type="predicted"/>
<protein>
    <submittedName>
        <fullName evidence="2">14147_t:CDS:1</fullName>
    </submittedName>
</protein>
<dbReference type="EMBL" id="CAJVPY010014675">
    <property type="protein sequence ID" value="CAG8747732.1"/>
    <property type="molecule type" value="Genomic_DNA"/>
</dbReference>
<evidence type="ECO:0000256" key="1">
    <source>
        <dbReference type="SAM" id="Phobius"/>
    </source>
</evidence>
<dbReference type="Proteomes" id="UP000789405">
    <property type="component" value="Unassembled WGS sequence"/>
</dbReference>
<sequence>MLASVTLNTDLVFVESCHSFILRVVVAILEVVVNTAFLGIGSKDF</sequence>
<reference evidence="2" key="1">
    <citation type="submission" date="2021-06" db="EMBL/GenBank/DDBJ databases">
        <authorList>
            <person name="Kallberg Y."/>
            <person name="Tangrot J."/>
            <person name="Rosling A."/>
        </authorList>
    </citation>
    <scope>NUCLEOTIDE SEQUENCE</scope>
    <source>
        <strain evidence="2">MA453B</strain>
    </source>
</reference>
<accession>A0A9N9ITU3</accession>
<organism evidence="2 3">
    <name type="scientific">Dentiscutata erythropus</name>
    <dbReference type="NCBI Taxonomy" id="1348616"/>
    <lineage>
        <taxon>Eukaryota</taxon>
        <taxon>Fungi</taxon>
        <taxon>Fungi incertae sedis</taxon>
        <taxon>Mucoromycota</taxon>
        <taxon>Glomeromycotina</taxon>
        <taxon>Glomeromycetes</taxon>
        <taxon>Diversisporales</taxon>
        <taxon>Gigasporaceae</taxon>
        <taxon>Dentiscutata</taxon>
    </lineage>
</organism>
<keyword evidence="1" id="KW-0472">Membrane</keyword>
<name>A0A9N9ITU3_9GLOM</name>
<evidence type="ECO:0000313" key="3">
    <source>
        <dbReference type="Proteomes" id="UP000789405"/>
    </source>
</evidence>
<keyword evidence="1" id="KW-1133">Transmembrane helix</keyword>
<feature type="transmembrane region" description="Helical" evidence="1">
    <location>
        <begin position="20"/>
        <end position="40"/>
    </location>
</feature>